<reference evidence="2 3" key="1">
    <citation type="journal article" date="2019" name="Sci. Rep.">
        <title>Orb-weaving spider Araneus ventricosus genome elucidates the spidroin gene catalogue.</title>
        <authorList>
            <person name="Kono N."/>
            <person name="Nakamura H."/>
            <person name="Ohtoshi R."/>
            <person name="Moran D.A.P."/>
            <person name="Shinohara A."/>
            <person name="Yoshida Y."/>
            <person name="Fujiwara M."/>
            <person name="Mori M."/>
            <person name="Tomita M."/>
            <person name="Arakawa K."/>
        </authorList>
    </citation>
    <scope>NUCLEOTIDE SEQUENCE [LARGE SCALE GENOMIC DNA]</scope>
</reference>
<sequence length="95" mass="11205">MKCQQRAHLTHCLSPFSEVKSFKSASLGIFKRSLCTVRHMRFKILISHSEEKNSRRIAHVLRMKAYHDQDKQNQMEGIRNQDDVPTEKQYVYEGP</sequence>
<proteinExistence type="predicted"/>
<feature type="region of interest" description="Disordered" evidence="1">
    <location>
        <begin position="68"/>
        <end position="95"/>
    </location>
</feature>
<gene>
    <name evidence="2" type="ORF">AVEN_240163_1</name>
</gene>
<evidence type="ECO:0000313" key="2">
    <source>
        <dbReference type="EMBL" id="GBN06082.1"/>
    </source>
</evidence>
<keyword evidence="3" id="KW-1185">Reference proteome</keyword>
<feature type="compositionally biased region" description="Basic and acidic residues" evidence="1">
    <location>
        <begin position="68"/>
        <end position="86"/>
    </location>
</feature>
<organism evidence="2 3">
    <name type="scientific">Araneus ventricosus</name>
    <name type="common">Orbweaver spider</name>
    <name type="synonym">Epeira ventricosa</name>
    <dbReference type="NCBI Taxonomy" id="182803"/>
    <lineage>
        <taxon>Eukaryota</taxon>
        <taxon>Metazoa</taxon>
        <taxon>Ecdysozoa</taxon>
        <taxon>Arthropoda</taxon>
        <taxon>Chelicerata</taxon>
        <taxon>Arachnida</taxon>
        <taxon>Araneae</taxon>
        <taxon>Araneomorphae</taxon>
        <taxon>Entelegynae</taxon>
        <taxon>Araneoidea</taxon>
        <taxon>Araneidae</taxon>
        <taxon>Araneus</taxon>
    </lineage>
</organism>
<accession>A0A4Y2KV34</accession>
<protein>
    <submittedName>
        <fullName evidence="2">Uncharacterized protein</fullName>
    </submittedName>
</protein>
<evidence type="ECO:0000256" key="1">
    <source>
        <dbReference type="SAM" id="MobiDB-lite"/>
    </source>
</evidence>
<dbReference type="AlphaFoldDB" id="A0A4Y2KV34"/>
<evidence type="ECO:0000313" key="3">
    <source>
        <dbReference type="Proteomes" id="UP000499080"/>
    </source>
</evidence>
<comment type="caution">
    <text evidence="2">The sequence shown here is derived from an EMBL/GenBank/DDBJ whole genome shotgun (WGS) entry which is preliminary data.</text>
</comment>
<dbReference type="EMBL" id="BGPR01005028">
    <property type="protein sequence ID" value="GBN06082.1"/>
    <property type="molecule type" value="Genomic_DNA"/>
</dbReference>
<dbReference type="Proteomes" id="UP000499080">
    <property type="component" value="Unassembled WGS sequence"/>
</dbReference>
<name>A0A4Y2KV34_ARAVE</name>